<comment type="caution">
    <text evidence="3">The sequence shown here is derived from an EMBL/GenBank/DDBJ whole genome shotgun (WGS) entry which is preliminary data.</text>
</comment>
<dbReference type="EMBL" id="VFQE01000002">
    <property type="protein sequence ID" value="TQN38063.1"/>
    <property type="molecule type" value="Genomic_DNA"/>
</dbReference>
<dbReference type="CDD" id="cd06558">
    <property type="entry name" value="crotonase-like"/>
    <property type="match status" value="1"/>
</dbReference>
<dbReference type="GO" id="GO:0003824">
    <property type="term" value="F:catalytic activity"/>
    <property type="evidence" value="ECO:0007669"/>
    <property type="project" value="InterPro"/>
</dbReference>
<evidence type="ECO:0000313" key="3">
    <source>
        <dbReference type="EMBL" id="TQN38063.1"/>
    </source>
</evidence>
<evidence type="ECO:0000313" key="4">
    <source>
        <dbReference type="Proteomes" id="UP000319865"/>
    </source>
</evidence>
<comment type="similarity">
    <text evidence="1 2">Belongs to the enoyl-CoA hydratase/isomerase family.</text>
</comment>
<evidence type="ECO:0000256" key="1">
    <source>
        <dbReference type="ARBA" id="ARBA00005254"/>
    </source>
</evidence>
<dbReference type="Pfam" id="PF00378">
    <property type="entry name" value="ECH_1"/>
    <property type="match status" value="1"/>
</dbReference>
<reference evidence="3 4" key="1">
    <citation type="submission" date="2019-06" db="EMBL/GenBank/DDBJ databases">
        <title>Sequencing the genomes of 1000 actinobacteria strains.</title>
        <authorList>
            <person name="Klenk H.-P."/>
        </authorList>
    </citation>
    <scope>NUCLEOTIDE SEQUENCE [LARGE SCALE GENOMIC DNA]</scope>
    <source>
        <strain evidence="3 4">DSM 46837</strain>
    </source>
</reference>
<gene>
    <name evidence="3" type="ORF">FHU33_4743</name>
</gene>
<keyword evidence="4" id="KW-1185">Reference proteome</keyword>
<dbReference type="PROSITE" id="PS00166">
    <property type="entry name" value="ENOYL_COA_HYDRATASE"/>
    <property type="match status" value="1"/>
</dbReference>
<organism evidence="3 4">
    <name type="scientific">Blastococcus colisei</name>
    <dbReference type="NCBI Taxonomy" id="1564162"/>
    <lineage>
        <taxon>Bacteria</taxon>
        <taxon>Bacillati</taxon>
        <taxon>Actinomycetota</taxon>
        <taxon>Actinomycetes</taxon>
        <taxon>Geodermatophilales</taxon>
        <taxon>Geodermatophilaceae</taxon>
        <taxon>Blastococcus</taxon>
    </lineage>
</organism>
<dbReference type="GO" id="GO:0006635">
    <property type="term" value="P:fatty acid beta-oxidation"/>
    <property type="evidence" value="ECO:0007669"/>
    <property type="project" value="TreeGrafter"/>
</dbReference>
<dbReference type="RefSeq" id="WP_142027949.1">
    <property type="nucleotide sequence ID" value="NZ_VFQE01000002.1"/>
</dbReference>
<dbReference type="InterPro" id="IPR029045">
    <property type="entry name" value="ClpP/crotonase-like_dom_sf"/>
</dbReference>
<dbReference type="SUPFAM" id="SSF52096">
    <property type="entry name" value="ClpP/crotonase"/>
    <property type="match status" value="1"/>
</dbReference>
<dbReference type="PANTHER" id="PTHR11941:SF54">
    <property type="entry name" value="ENOYL-COA HYDRATASE, MITOCHONDRIAL"/>
    <property type="match status" value="1"/>
</dbReference>
<dbReference type="AlphaFoldDB" id="A0A543P216"/>
<protein>
    <submittedName>
        <fullName evidence="3">Enoyl-CoA hydratase/carnithine racemase</fullName>
    </submittedName>
</protein>
<dbReference type="InterPro" id="IPR018376">
    <property type="entry name" value="Enoyl-CoA_hyd/isom_CS"/>
</dbReference>
<dbReference type="Gene3D" id="3.90.226.10">
    <property type="entry name" value="2-enoyl-CoA Hydratase, Chain A, domain 1"/>
    <property type="match status" value="1"/>
</dbReference>
<dbReference type="InterPro" id="IPR001753">
    <property type="entry name" value="Enoyl-CoA_hydra/iso"/>
</dbReference>
<sequence>MSPEPETRAEGHSPLVVREGPDAVTVLFDRPERRNALSLEISRALGEVLDRYTATPLPLVLRSATPGMFVAGTDIASLKARTVHDSLGRVNSSLFQRLHDHPWPTVAVVDGAALGGGCELALACDFRITSEDAQWGLPEVRLGIIPSAGALTRLAALVGTGAATDLVLTGRRIRGAEAGAMGLASRVVPADLLDTALEELLGELAKAAPLAQRLAKEAMRVDGDRHRLVDAAAQALCIATEDAQQRLQAVLDHTR</sequence>
<dbReference type="PANTHER" id="PTHR11941">
    <property type="entry name" value="ENOYL-COA HYDRATASE-RELATED"/>
    <property type="match status" value="1"/>
</dbReference>
<name>A0A543P216_9ACTN</name>
<evidence type="ECO:0000256" key="2">
    <source>
        <dbReference type="RuleBase" id="RU003707"/>
    </source>
</evidence>
<dbReference type="OrthoDB" id="5174409at2"/>
<dbReference type="Proteomes" id="UP000319865">
    <property type="component" value="Unassembled WGS sequence"/>
</dbReference>
<proteinExistence type="inferred from homology"/>
<accession>A0A543P216</accession>